<gene>
    <name evidence="3" type="ORF">KSS90_08200</name>
</gene>
<dbReference type="InterPro" id="IPR006915">
    <property type="entry name" value="DUF637_hemagglutn_put"/>
</dbReference>
<sequence>MDIRTPLNQCIALIVAGVLFLNPIVATAAQLTVDAAANANTSLKQAGNGVPIVNIATPNGSGLSTNTFRDYNVGSNGLILNNATSKTQSTQLGGIIVGNPNLRGQAAQVILNQVTGGNRSTLQGYTEVAGQAARVIVANPHGITCKGCGFINTPRATLTTGKPIMDGERLDRFQVDGGDIAIEGNALNATNLDQFDLITRSAKLNTELHAKQLNIVTGRNDVKADTLQATPRADEGGDKPLLAIDSSALGGMYANTIRLVGTEQGVGVKLAGNMAATTGDIQVDANGKVTLAQTSSAGSLTVAAQSAELTGKTYAAGSATVRVRDEVTVGQSLAAKDSITVSGTRIDNQGIIEAGVEPDNTRNAHGDVTLTGQTLRNRGSVVANRTLEATGSTTLDNQGGTFKGQVTTLTAGQLDNRKGQALADDILTVNANAIDNRDQGLLQGKGKAVVDVGTTLDNRGGRLVGQGGLQVTATRLDNRDQGLVGSDRQAKLTTHAQLDNQSGGKLSADRLDITTAGLLNGGGQLLGGDVLIKASADIDNRLGLVSAKRLLDLKAVGLDNSGKGNLRSDGTLGVKVATLDNRDNGLLSSLGDLTLHGKRLDNRGGLVLADRSLTVTGGHFDNRDKGAATTKGKAHIDVESLANSDAGHLQSDGRLDLIAGKVDNERLGNITAKGDLEAHLGTLNHQGGKLTSLGSLLLTADTIDNQQGGKIGANSVADISAARILNQQGEISSAGKVILNASELLDNQGGKVIGDRGLTLTVQRLLNQNKGLLSGHDRLSLHGTELLNNGGKLSSHQHIDVTLDGKLDNSDAGLIVSDASVTLNAGTLLNRQGGKVSANTALDLTSQELLDNQGGTLVTNTGLLLKAGRLDNSHLGVISAQGHAELRSGAIDNSAKGNIGAGSLLLVGTQLDNYGYGRISAAGQIDATLTGLDQHDHGQLVSEAGIDLDLQHGQLVNRDHGLLRSPGNLLLRQIGVVDNRDAGEISSSHGFSLVASRLDNRGGRVVSSQDLTLRIAGVLDNSLKGVLSASHDLEVAAVSLDNFSGGSLASGQALKATIDGQLDNHDEGTLSAVGGLTVTSAGLLNGERGLLSGNTGVTVTTGQLDNHQGGQLTSQAAMTVDSNELDNRGGTLSSKQAMKLTTGELRNGADALQRGGRIHSDGALTLVAGQVDSSQGGEISAKGDLLLRVSTLIQRQGRLIGEQKLDLDLNGGDLLNQGGLISANGPLNIQNLRKLDNSAGEITSQQSYNLLAKRIDNQHGRILSDGRLTVEAPQLDNSAKGLISGAQGLLAKGTDLNNSGEGTLSSKDGDLTVTLAGTLDNRDLGALVSKGSQQITAANLHNRKGIISSEQAITLSVTDRLDNSGGGLVSATGDLAFDQDDTVIDNQGGQINGQVITVTGKRLENAKGQLTSRALLDLTLAEALLNTDGARLVSGADLLLKVDSIANNGGKLISHGLLRVDATTLDNSRGGNLASQQNLVLRLGGDLLNGQDGLLFSEHGKLDIHANALDNQAGTLKSQGAIEVRLDKALNNHGGRLESQDGGLELHAASLDNGGSGMLSAAKGLFKGVFSGLFDNGGGTTQAQSVDIKADTRVNNQGGYLSAQGGDNQLVTAEFDNQGGGLYAAGLLHLQGQQLLNQGGKIGAGRIDFGLSGALYNGLGQLESESDLQLSASELDNRTGNLRALGKTGTSRFIVTGNLLNDNGVLATANHDLDLQIGGLSNSGGQLLHTGLGTFGLASDKVTQAGGVLHTDGLLSIGAASWTNSSVLQARRLELDIGRFVQTASGKLLAVESFKGRGGDWTNHGLLASDGSLQLDLTGNYDGNGRLSSLGSLGLSATDIRLSSAASVAGGAGSVVTARNLLSNDGRLTALGGLTVNAASLENRGTLGGAAAVTLTANTLSNQRGLVFSGNDMTLRVGSLSNYYGDIYSLGGLDLAGNGSARALLLENISGSLESAGNMTLAVDTLLNRKEKLTSTKKLTAGNVNIYSDDHCKGKGCKLHFSAVETWEDVIAEDSPTAFITTGGRLAFAGSAFRNHYSSVSAAGDIVINTAVFENKAAGGGEQRNLTASMYTRNRGQYNAFIQAKNQFNQNPGSLTLDQVLAASGYPQHSIYDLIDHKTPIAGAVVAPAVIQAAGAVTINATQRIDNSVVRANQAGAGSIGARGDASADPRQAQTQVRALNPQLPPDLAQRQVNPVTLPSFSLPQGNNGLFRISSQAGQAAISGDALGATADRTQAGSGTFIAPLATAASADSRAASALGADSAASAQGAVAGSGVALGGLAAGVKLVQGVPERSVPSVSHKYLVETNPVLTDLKQFLSSDYMLGQLNIKPDQAIKRLGDGLYEQRLIREAVVARTGQRYIDGMTSDETLFRYLMDNAIASKDKLSLSVGVSLSAEQVAALTHDIVWMEQVEVNGEKVLAPVLYLAHANGRLAPNGALIQGRDVNLISGGELVNVGTLRATNNLAVSATNIGNAGLMEAGGRLDMLATDSIRNAQGGIIAGREVSLTALTGDVINERSVTRLEGRAREEHVIKDLVDTAARIEAANDLTITAGRDIGIVGGAVQAGRDIDLDAGRDLYIGSQEGVDSHEYQRRRERGHDITITQYGSEVKAGGNLTATAGQDLSIVASEIEARRDLALQAGRDVTLAAAANEEHSYVKGKEGKTKFERQKDEVEQQSAEVKAGGDLTIDAGRDLRMVASKASAGDEAYLVAGDKLELLAANDSQYSLYDMNKKGGWGSKKTQRDEVTDVKAVGSEITSGGDLTLESGGDQLYQGAKLASGADLTIDSGGSVTFEAVKDMHQESHEKSKSDLAWTSAKGKGSTDETLRQTLMVAQGELAIRAAGKINIDIKQIDQNTVSQTIDAMVRAEPQLAWIKQAEASGQVDWRVVKEIHDSWDYKNSGLGAAPALIISIVASVYLGPLAGAMASNFAVGTINGGGDIGAGLKAATSSKAIKGYATQMVTSGILSGIDTAVAGWNPDGPLVLSANGINNPGYSSGMLDWNSVSQNILRSSTHAFVAGSVNTAINGGSFKDNLGAAAVSEGLDLAAAFGNKQVGDLADYLNVSPGSAQKILMHAVLGGALSSAKGGDFKTGALAGAAAQGLTAATSAGLGKYLDSRFATDDQFKVATAQIIGVLAGALGNGNPETASWVAGNAQRYNDFLHPGGNWGAEAASLGTYMAEQGKTPDQISDALQSLARSDGYKGPGHDYVAGWVYTPAVLGATISPPAGLAGAAMGGAIGGGANISYQLTTDKPFSYVDAAIATTVGGATQGRGVAFTIGAGTAGAFLGGLIKGDSSMYPVLGAAIGGAVGLKTGQVVTGKLKPYLGSNSEVVGASLGSQISEATGGKIGSIGDSK</sequence>
<evidence type="ECO:0000256" key="1">
    <source>
        <dbReference type="SAM" id="SignalP"/>
    </source>
</evidence>
<dbReference type="SMART" id="SM00912">
    <property type="entry name" value="Haemagg_act"/>
    <property type="match status" value="1"/>
</dbReference>
<dbReference type="Pfam" id="PF05860">
    <property type="entry name" value="TPS"/>
    <property type="match status" value="1"/>
</dbReference>
<organism evidence="3 4">
    <name type="scientific">Pseudomonas maumuensis</name>
    <dbReference type="NCBI Taxonomy" id="2842354"/>
    <lineage>
        <taxon>Bacteria</taxon>
        <taxon>Pseudomonadati</taxon>
        <taxon>Pseudomonadota</taxon>
        <taxon>Gammaproteobacteria</taxon>
        <taxon>Pseudomonadales</taxon>
        <taxon>Pseudomonadaceae</taxon>
        <taxon>Pseudomonas</taxon>
    </lineage>
</organism>
<evidence type="ECO:0000259" key="2">
    <source>
        <dbReference type="SMART" id="SM00912"/>
    </source>
</evidence>
<proteinExistence type="predicted"/>
<keyword evidence="4" id="KW-1185">Reference proteome</keyword>
<dbReference type="Pfam" id="PF04830">
    <property type="entry name" value="DUF637"/>
    <property type="match status" value="1"/>
</dbReference>
<dbReference type="Proteomes" id="UP000824010">
    <property type="component" value="Chromosome"/>
</dbReference>
<protein>
    <submittedName>
        <fullName evidence="3">DUF637 domain-containing protein</fullName>
    </submittedName>
</protein>
<feature type="chain" id="PRO_5045973579" evidence="1">
    <location>
        <begin position="29"/>
        <end position="3355"/>
    </location>
</feature>
<dbReference type="RefSeq" id="WP_217868953.1">
    <property type="nucleotide sequence ID" value="NZ_CP077077.1"/>
</dbReference>
<dbReference type="NCBIfam" id="TIGR01901">
    <property type="entry name" value="adhes_NPXG"/>
    <property type="match status" value="1"/>
</dbReference>
<keyword evidence="1" id="KW-0732">Signal</keyword>
<reference evidence="3 4" key="1">
    <citation type="journal article" date="2021" name="Microorganisms">
        <title>The Ever-Expanding Pseudomonas Genus: Description of 43 New Species and Partition of the Pseudomonas putida Group.</title>
        <authorList>
            <person name="Girard L."/>
            <person name="Lood C."/>
            <person name="Hofte M."/>
            <person name="Vandamme P."/>
            <person name="Rokni-Zadeh H."/>
            <person name="van Noort V."/>
            <person name="Lavigne R."/>
            <person name="De Mot R."/>
        </authorList>
    </citation>
    <scope>NUCLEOTIDE SEQUENCE [LARGE SCALE GENOMIC DNA]</scope>
    <source>
        <strain evidence="3 4">COW77</strain>
    </source>
</reference>
<dbReference type="EMBL" id="CP077077">
    <property type="protein sequence ID" value="QXH58166.1"/>
    <property type="molecule type" value="Genomic_DNA"/>
</dbReference>
<dbReference type="NCBIfam" id="TIGR01731">
    <property type="entry name" value="fil_hemag_20aa"/>
    <property type="match status" value="42"/>
</dbReference>
<accession>A0ABX8NQD0</accession>
<evidence type="ECO:0000313" key="4">
    <source>
        <dbReference type="Proteomes" id="UP000824010"/>
    </source>
</evidence>
<feature type="domain" description="Filamentous haemagglutinin FhaB/tRNA nuclease CdiA-like TPS" evidence="2">
    <location>
        <begin position="47"/>
        <end position="168"/>
    </location>
</feature>
<dbReference type="InterPro" id="IPR008619">
    <property type="entry name" value="Filamentous_hemagglutn_rpt"/>
</dbReference>
<evidence type="ECO:0000313" key="3">
    <source>
        <dbReference type="EMBL" id="QXH58166.1"/>
    </source>
</evidence>
<feature type="signal peptide" evidence="1">
    <location>
        <begin position="1"/>
        <end position="28"/>
    </location>
</feature>
<dbReference type="Pfam" id="PF13332">
    <property type="entry name" value="Fil_haemagg_2"/>
    <property type="match status" value="3"/>
</dbReference>
<dbReference type="InterPro" id="IPR008638">
    <property type="entry name" value="FhaB/CdiA-like_TPS"/>
</dbReference>
<dbReference type="InterPro" id="IPR010069">
    <property type="entry name" value="CdiA_FHA1_rpt"/>
</dbReference>
<dbReference type="Pfam" id="PF05594">
    <property type="entry name" value="Fil_haemagg"/>
    <property type="match status" value="15"/>
</dbReference>
<name>A0ABX8NQD0_9PSED</name>
<dbReference type="InterPro" id="IPR025157">
    <property type="entry name" value="Hemagglutinin_rpt"/>
</dbReference>